<gene>
    <name evidence="1" type="ORF">HF878_09065</name>
</gene>
<reference evidence="1 2" key="1">
    <citation type="submission" date="2020-04" db="EMBL/GenBank/DDBJ databases">
        <authorList>
            <person name="Hitch T.C.A."/>
            <person name="Wylensek D."/>
            <person name="Clavel T."/>
        </authorList>
    </citation>
    <scope>NUCLEOTIDE SEQUENCE [LARGE SCALE GENOMIC DNA]</scope>
    <source>
        <strain evidence="1 2">PG-130-P53-12</strain>
    </source>
</reference>
<protein>
    <submittedName>
        <fullName evidence="1">Uncharacterized protein</fullName>
    </submittedName>
</protein>
<keyword evidence="2" id="KW-1185">Reference proteome</keyword>
<accession>A0A848B630</accession>
<dbReference type="Proteomes" id="UP000543804">
    <property type="component" value="Unassembled WGS sequence"/>
</dbReference>
<sequence>MNFVIVLSFVAALLALVAAALALVGVRAVRSRAAAVPELQEKVKILEARVADFEKKLTEMTQPPRQAPAKKAPANPWDDFLADYNLLAASLDGPQQGQEACDRFFALRSLKGLICLDPTAKQDDGKPAPKFVEVGQAGKSNFWAWPMGKEDVRYAVVPNPLKGYTKSLHEKSGMKETFASDYAGKDAARIQAKLPAIFTAADGQWTIVQPGIVKLLEE</sequence>
<evidence type="ECO:0000313" key="2">
    <source>
        <dbReference type="Proteomes" id="UP000543804"/>
    </source>
</evidence>
<evidence type="ECO:0000313" key="1">
    <source>
        <dbReference type="EMBL" id="NMD99610.1"/>
    </source>
</evidence>
<dbReference type="EMBL" id="JABAFA010000040">
    <property type="protein sequence ID" value="NMD99610.1"/>
    <property type="molecule type" value="Genomic_DNA"/>
</dbReference>
<dbReference type="AlphaFoldDB" id="A0A848B630"/>
<organism evidence="1 2">
    <name type="scientific">Selenomonas bovis</name>
    <dbReference type="NCBI Taxonomy" id="416586"/>
    <lineage>
        <taxon>Bacteria</taxon>
        <taxon>Bacillati</taxon>
        <taxon>Bacillota</taxon>
        <taxon>Negativicutes</taxon>
        <taxon>Selenomonadales</taxon>
        <taxon>Selenomonadaceae</taxon>
        <taxon>Selenomonas</taxon>
    </lineage>
</organism>
<name>A0A848B630_9FIRM</name>
<comment type="caution">
    <text evidence="1">The sequence shown here is derived from an EMBL/GenBank/DDBJ whole genome shotgun (WGS) entry which is preliminary data.</text>
</comment>
<dbReference type="RefSeq" id="WP_170077885.1">
    <property type="nucleotide sequence ID" value="NZ_JABAFA010000040.1"/>
</dbReference>
<proteinExistence type="predicted"/>